<gene>
    <name evidence="3" type="ORF">LOM8899_01381</name>
</gene>
<dbReference type="EMBL" id="FXZK01000001">
    <property type="protein sequence ID" value="SMY07248.1"/>
    <property type="molecule type" value="Genomic_DNA"/>
</dbReference>
<keyword evidence="1" id="KW-0472">Membrane</keyword>
<accession>A0A238LC99</accession>
<feature type="transmembrane region" description="Helical" evidence="1">
    <location>
        <begin position="68"/>
        <end position="91"/>
    </location>
</feature>
<dbReference type="RefSeq" id="WP_093991313.1">
    <property type="nucleotide sequence ID" value="NZ_FXZK01000001.1"/>
</dbReference>
<dbReference type="InterPro" id="IPR016071">
    <property type="entry name" value="Staphylococal_nuclease_OB-fold"/>
</dbReference>
<dbReference type="Gene3D" id="2.40.50.90">
    <property type="match status" value="1"/>
</dbReference>
<evidence type="ECO:0000313" key="4">
    <source>
        <dbReference type="Proteomes" id="UP000201613"/>
    </source>
</evidence>
<dbReference type="OrthoDB" id="9805504at2"/>
<dbReference type="SMART" id="SM00318">
    <property type="entry name" value="SNc"/>
    <property type="match status" value="1"/>
</dbReference>
<evidence type="ECO:0000313" key="3">
    <source>
        <dbReference type="EMBL" id="SMY07248.1"/>
    </source>
</evidence>
<feature type="transmembrane region" description="Helical" evidence="1">
    <location>
        <begin position="6"/>
        <end position="27"/>
    </location>
</feature>
<dbReference type="InterPro" id="IPR035437">
    <property type="entry name" value="SNase_OB-fold_sf"/>
</dbReference>
<keyword evidence="4" id="KW-1185">Reference proteome</keyword>
<dbReference type="Proteomes" id="UP000201613">
    <property type="component" value="Unassembled WGS sequence"/>
</dbReference>
<evidence type="ECO:0000256" key="1">
    <source>
        <dbReference type="SAM" id="Phobius"/>
    </source>
</evidence>
<name>A0A238LC99_9RHOB</name>
<evidence type="ECO:0000259" key="2">
    <source>
        <dbReference type="PROSITE" id="PS50830"/>
    </source>
</evidence>
<reference evidence="3 4" key="1">
    <citation type="submission" date="2017-05" db="EMBL/GenBank/DDBJ databases">
        <authorList>
            <person name="Song R."/>
            <person name="Chenine A.L."/>
            <person name="Ruprecht R.M."/>
        </authorList>
    </citation>
    <scope>NUCLEOTIDE SEQUENCE [LARGE SCALE GENOMIC DNA]</scope>
    <source>
        <strain evidence="3 4">CECT 8899</strain>
    </source>
</reference>
<dbReference type="AlphaFoldDB" id="A0A238LC99"/>
<dbReference type="SUPFAM" id="SSF50199">
    <property type="entry name" value="Staphylococcal nuclease"/>
    <property type="match status" value="1"/>
</dbReference>
<protein>
    <recommendedName>
        <fullName evidence="2">TNase-like domain-containing protein</fullName>
    </recommendedName>
</protein>
<sequence>MEQVNLVVLIFGLVLFMFGCAAFGRWLGRRLIRPRSDPSSTVVQMQSWRPKQKMKAARRRLPSPQAMLPGLLIGFAVLLLAFFQLVPYLGLNDTTLTGRVTHVRDGDTIEVNGQVIRLNGLTCDERGTPLGNQATMAMQVLASGEAVTCTLNGEQTYDREVGRCSLADGRDLGAELIRQGICGRCARYDPLRTYAALQQEAERFSGAYPGYCRSTW</sequence>
<keyword evidence="1" id="KW-1133">Transmembrane helix</keyword>
<proteinExistence type="predicted"/>
<organism evidence="3 4">
    <name type="scientific">Flavimaricola marinus</name>
    <dbReference type="NCBI Taxonomy" id="1819565"/>
    <lineage>
        <taxon>Bacteria</taxon>
        <taxon>Pseudomonadati</taxon>
        <taxon>Pseudomonadota</taxon>
        <taxon>Alphaproteobacteria</taxon>
        <taxon>Rhodobacterales</taxon>
        <taxon>Paracoccaceae</taxon>
        <taxon>Flavimaricola</taxon>
    </lineage>
</organism>
<feature type="domain" description="TNase-like" evidence="2">
    <location>
        <begin position="94"/>
        <end position="181"/>
    </location>
</feature>
<dbReference type="PROSITE" id="PS50830">
    <property type="entry name" value="TNASE_3"/>
    <property type="match status" value="1"/>
</dbReference>
<keyword evidence="1" id="KW-0812">Transmembrane</keyword>